<feature type="region of interest" description="Disordered" evidence="2">
    <location>
        <begin position="795"/>
        <end position="824"/>
    </location>
</feature>
<accession>A0ABU4L223</accession>
<dbReference type="Pfam" id="PF13560">
    <property type="entry name" value="HTH_31"/>
    <property type="match status" value="1"/>
</dbReference>
<evidence type="ECO:0000313" key="5">
    <source>
        <dbReference type="Proteomes" id="UP001271723"/>
    </source>
</evidence>
<dbReference type="SMART" id="SM00530">
    <property type="entry name" value="HTH_XRE"/>
    <property type="match status" value="1"/>
</dbReference>
<evidence type="ECO:0000313" key="4">
    <source>
        <dbReference type="EMBL" id="MDX2909741.1"/>
    </source>
</evidence>
<evidence type="ECO:0000259" key="3">
    <source>
        <dbReference type="PROSITE" id="PS50943"/>
    </source>
</evidence>
<feature type="compositionally biased region" description="Pro residues" evidence="2">
    <location>
        <begin position="86"/>
        <end position="99"/>
    </location>
</feature>
<proteinExistence type="predicted"/>
<protein>
    <submittedName>
        <fullName evidence="4">Tetratricopeptide repeat protein</fullName>
    </submittedName>
</protein>
<comment type="caution">
    <text evidence="4">The sequence shown here is derived from an EMBL/GenBank/DDBJ whole genome shotgun (WGS) entry which is preliminary data.</text>
</comment>
<dbReference type="SMART" id="SM00028">
    <property type="entry name" value="TPR"/>
    <property type="match status" value="5"/>
</dbReference>
<evidence type="ECO:0000256" key="2">
    <source>
        <dbReference type="SAM" id="MobiDB-lite"/>
    </source>
</evidence>
<feature type="repeat" description="TPR" evidence="1">
    <location>
        <begin position="707"/>
        <end position="740"/>
    </location>
</feature>
<dbReference type="PRINTS" id="PR00364">
    <property type="entry name" value="DISEASERSIST"/>
</dbReference>
<keyword evidence="5" id="KW-1185">Reference proteome</keyword>
<dbReference type="SUPFAM" id="SSF47413">
    <property type="entry name" value="lambda repressor-like DNA-binding domains"/>
    <property type="match status" value="1"/>
</dbReference>
<reference evidence="4 5" key="1">
    <citation type="journal article" date="2023" name="Microb. Genom.">
        <title>Mesoterricola silvestris gen. nov., sp. nov., Mesoterricola sediminis sp. nov., Geothrix oryzae sp. nov., Geothrix edaphica sp. nov., Geothrix rubra sp. nov., and Geothrix limicola sp. nov., six novel members of Acidobacteriota isolated from soils.</title>
        <authorList>
            <person name="Weisberg A.J."/>
            <person name="Pearce E."/>
            <person name="Kramer C.G."/>
            <person name="Chang J.H."/>
            <person name="Clarke C.R."/>
        </authorList>
    </citation>
    <scope>NUCLEOTIDE SEQUENCE [LARGE SCALE GENOMIC DNA]</scope>
    <source>
        <strain evidence="4 5">NRRL_B-2795</strain>
    </source>
</reference>
<dbReference type="PROSITE" id="PS50005">
    <property type="entry name" value="TPR"/>
    <property type="match status" value="1"/>
</dbReference>
<keyword evidence="1" id="KW-0802">TPR repeat</keyword>
<dbReference type="Gene3D" id="1.10.260.40">
    <property type="entry name" value="lambda repressor-like DNA-binding domains"/>
    <property type="match status" value="1"/>
</dbReference>
<dbReference type="InterPro" id="IPR027417">
    <property type="entry name" value="P-loop_NTPase"/>
</dbReference>
<dbReference type="Proteomes" id="UP001271723">
    <property type="component" value="Unassembled WGS sequence"/>
</dbReference>
<dbReference type="InterPro" id="IPR019734">
    <property type="entry name" value="TPR_rpt"/>
</dbReference>
<dbReference type="InterPro" id="IPR011990">
    <property type="entry name" value="TPR-like_helical_dom_sf"/>
</dbReference>
<name>A0ABU4L223_9ACTN</name>
<dbReference type="CDD" id="cd00093">
    <property type="entry name" value="HTH_XRE"/>
    <property type="match status" value="1"/>
</dbReference>
<dbReference type="Gene3D" id="1.25.40.10">
    <property type="entry name" value="Tetratricopeptide repeat domain"/>
    <property type="match status" value="2"/>
</dbReference>
<dbReference type="PANTHER" id="PTHR47691">
    <property type="entry name" value="REGULATOR-RELATED"/>
    <property type="match status" value="1"/>
</dbReference>
<dbReference type="PANTHER" id="PTHR47691:SF3">
    <property type="entry name" value="HTH-TYPE TRANSCRIPTIONAL REGULATOR RV0890C-RELATED"/>
    <property type="match status" value="1"/>
</dbReference>
<dbReference type="PROSITE" id="PS50943">
    <property type="entry name" value="HTH_CROC1"/>
    <property type="match status" value="1"/>
</dbReference>
<dbReference type="Gene3D" id="3.40.50.300">
    <property type="entry name" value="P-loop containing nucleotide triphosphate hydrolases"/>
    <property type="match status" value="1"/>
</dbReference>
<dbReference type="Pfam" id="PF13424">
    <property type="entry name" value="TPR_12"/>
    <property type="match status" value="2"/>
</dbReference>
<dbReference type="InterPro" id="IPR010982">
    <property type="entry name" value="Lambda_DNA-bd_dom_sf"/>
</dbReference>
<dbReference type="SUPFAM" id="SSF48452">
    <property type="entry name" value="TPR-like"/>
    <property type="match status" value="2"/>
</dbReference>
<feature type="domain" description="HTH cro/C1-type" evidence="3">
    <location>
        <begin position="21"/>
        <end position="76"/>
    </location>
</feature>
<dbReference type="SUPFAM" id="SSF52540">
    <property type="entry name" value="P-loop containing nucleoside triphosphate hydrolases"/>
    <property type="match status" value="1"/>
</dbReference>
<feature type="region of interest" description="Disordered" evidence="2">
    <location>
        <begin position="73"/>
        <end position="102"/>
    </location>
</feature>
<dbReference type="InterPro" id="IPR001387">
    <property type="entry name" value="Cro/C1-type_HTH"/>
</dbReference>
<dbReference type="EMBL" id="JARAVY010000004">
    <property type="protein sequence ID" value="MDX2909741.1"/>
    <property type="molecule type" value="Genomic_DNA"/>
</dbReference>
<gene>
    <name evidence="4" type="ORF">PV517_13650</name>
</gene>
<dbReference type="RefSeq" id="WP_267299628.1">
    <property type="nucleotide sequence ID" value="NZ_JAGJBZ010000002.1"/>
</dbReference>
<evidence type="ECO:0000256" key="1">
    <source>
        <dbReference type="PROSITE-ProRule" id="PRU00339"/>
    </source>
</evidence>
<sequence length="824" mass="89150">MRATEWGDTAVPGVPMLGEVLRGHRRRLGLTQEELAERAGVSVRTICHLETGRIERPRPATVRQLADALALSGAGREEFRRTADGLPPPPRGSTPPVPDTAPEKRVIVGRTAALATPAQLPAPFPGFSGRTAQLAELDVLLDDSRDQWRTESGADTGTGPGAMVISAVAGTAGVGKTALAVHWASRVAARFPDGQLYVNLRGFHATGEVMTSAEAVRRFLDAFEVPAERVPAAPEAQFDMYRGLCAGRRVLVLLDNARDAEQVRPLLPGAPGCLALVTSRNQLTGLVAADGARPLRLDLLTEPEARQLLARRLGPARLAAEPAAVADIIDRCARLPLALSIVAARAAADPQFGLAEFARELNCSDAGLDPFTDDDPATDIRAVFSWSYHRLSPGAARLFRLLGLHPGPDITAPAAAGLTGLSPEQVRPHLGELTRAHLLNQHAPGRYTLHDLLRAYAAELTGEHDPEHDGRTALRRLLDHYLHSAATASDALSWYRDPIPLTEPDATVVPEQLTVPARASAWFAAELPNLTAAVGRASRSGFESHAWQLAWTMTAFFDLAGHWQEWVTTHRQALDAARRSGDTVGETRTLRNLARVRSRQGRHQDALVLLRHSESLARDLDDPVAQAQALRNMSTVLGRRHRHTDALDLAQRALDLFETAGHRIGQGRVLNQIGWHLSMVGDHRQAVHYCRQSLDIVRDLVDRDGEGAAWNSLGSAHHHLGDHREAIGCLGRALRLRRERGDLGEIAETLDHLAEAQLSLGDRARAMECWHEALELLEQLGHGGAERIRARLDAAEAPGTPPKRASEGASAPFADTAPPDALHG</sequence>
<organism evidence="4 5">
    <name type="scientific">Streptomyces griseiscabiei</name>
    <dbReference type="NCBI Taxonomy" id="2993540"/>
    <lineage>
        <taxon>Bacteria</taxon>
        <taxon>Bacillati</taxon>
        <taxon>Actinomycetota</taxon>
        <taxon>Actinomycetes</taxon>
        <taxon>Kitasatosporales</taxon>
        <taxon>Streptomycetaceae</taxon>
        <taxon>Streptomyces</taxon>
    </lineage>
</organism>